<evidence type="ECO:0000313" key="2">
    <source>
        <dbReference type="Proteomes" id="UP000805193"/>
    </source>
</evidence>
<comment type="caution">
    <text evidence="1">The sequence shown here is derived from an EMBL/GenBank/DDBJ whole genome shotgun (WGS) entry which is preliminary data.</text>
</comment>
<organism evidence="1 2">
    <name type="scientific">Ixodes persulcatus</name>
    <name type="common">Taiga tick</name>
    <dbReference type="NCBI Taxonomy" id="34615"/>
    <lineage>
        <taxon>Eukaryota</taxon>
        <taxon>Metazoa</taxon>
        <taxon>Ecdysozoa</taxon>
        <taxon>Arthropoda</taxon>
        <taxon>Chelicerata</taxon>
        <taxon>Arachnida</taxon>
        <taxon>Acari</taxon>
        <taxon>Parasitiformes</taxon>
        <taxon>Ixodida</taxon>
        <taxon>Ixodoidea</taxon>
        <taxon>Ixodidae</taxon>
        <taxon>Ixodinae</taxon>
        <taxon>Ixodes</taxon>
    </lineage>
</organism>
<protein>
    <submittedName>
        <fullName evidence="1">Uncharacterized protein</fullName>
    </submittedName>
</protein>
<proteinExistence type="predicted"/>
<gene>
    <name evidence="1" type="ORF">HPB47_022697</name>
</gene>
<sequence>MKKHCPNGEVCSQCGLYHAEQACATDTKHCVTCDEDGHLATDASCPEKERRLQKNRDRVDRRSRSRSRRRTASSQPLPHRTEDFPNLTGTEVATQHQSAKSGSTKKDYATVASASAVPQSATLDQRIAAMRKIIDDASQQLKELLKQQATSQEKKTAERKCQQQPEAPRQAQTPQHGKPPSQPRRRTPQRQQSRSPTPTRLDHCGGTPSITVNNSVQRQERRPSSPTSTRMDHYERILNTTVSNVQKQGRQFNAYAERFSNMEYTLNEIMKKLGNLESTLGRTARGQDDISHPHLATTMDVRNSILQWNCRSLRANAAELGERLRTMVTLPIAILLQETRGTSPGIAGYQGYFQPSILHEGTTDPTAQAAIFIQRNIRRCQLDTAAYCSDIQEVVAVRIDLNSPQKNILVSAYLRPYTGRQRRGNFTWMSHLRSLFPSDGILIAGDFNAANTTWGYRHNTPRGVELEQQANLANLILLNDLDIPTRVALHSRQQCTTPHLAWSSHRLITSWDCERDPWSSDHYPIWLTLRTGQRKRKRKVRCTDWDRFREGTASRIHEGDCLTLLDAITSALAESTRELELPEDVPAPDKHLLNLWETRDQMHEQYLNNGQTFKGLIKLRHKTAQIRQHSKSLTRTRCTEHCASFNSTTGLAKLWTTFTALQGKSRTPNIVPTVALQQNKSLEDIEEEAARIFFPQPATPPRQLLYVPEKVDESNPIESLFTMAKLVTALDQVRVKSAPGKDGITLYALRNLPEEGKTLLLEAINNVWVSVELPPALKHAMVTPIPKPGKQPNTTSHLMPVSLTPAICKLLERMCVNRLNHHLEECSPFSHPAQTGFRPNMGTHDSQFLLRRVLCKHRRLRPHILVAVDLRKAFDTVTHEAILDSLREAYPGRRMLNFVKSFLHQRTFEIRTGTSNPRIYSNEVGVPQGSIISPMLFNIVMRSIAMALEKESTIHFTFYADDITLWSESGDFESTERACDELQNALLIIEKAIVPTGMQISPEKTQFLLIGGSPAERAKVSLTLRDRTLSQPNEGWIRILGVPISTKGGAETWLKQLTPTWKKLLHLIRRLSNKFGGATQDITRMLVQDVLVSRACYGAIHYQLTRVQLQKL</sequence>
<keyword evidence="2" id="KW-1185">Reference proteome</keyword>
<accession>A0AC60Q977</accession>
<evidence type="ECO:0000313" key="1">
    <source>
        <dbReference type="EMBL" id="KAG0430442.1"/>
    </source>
</evidence>
<name>A0AC60Q977_IXOPE</name>
<reference evidence="1 2" key="1">
    <citation type="journal article" date="2020" name="Cell">
        <title>Large-Scale Comparative Analyses of Tick Genomes Elucidate Their Genetic Diversity and Vector Capacities.</title>
        <authorList>
            <consortium name="Tick Genome and Microbiome Consortium (TIGMIC)"/>
            <person name="Jia N."/>
            <person name="Wang J."/>
            <person name="Shi W."/>
            <person name="Du L."/>
            <person name="Sun Y."/>
            <person name="Zhan W."/>
            <person name="Jiang J.F."/>
            <person name="Wang Q."/>
            <person name="Zhang B."/>
            <person name="Ji P."/>
            <person name="Bell-Sakyi L."/>
            <person name="Cui X.M."/>
            <person name="Yuan T.T."/>
            <person name="Jiang B.G."/>
            <person name="Yang W.F."/>
            <person name="Lam T.T."/>
            <person name="Chang Q.C."/>
            <person name="Ding S.J."/>
            <person name="Wang X.J."/>
            <person name="Zhu J.G."/>
            <person name="Ruan X.D."/>
            <person name="Zhao L."/>
            <person name="Wei J.T."/>
            <person name="Ye R.Z."/>
            <person name="Que T.C."/>
            <person name="Du C.H."/>
            <person name="Zhou Y.H."/>
            <person name="Cheng J.X."/>
            <person name="Dai P.F."/>
            <person name="Guo W.B."/>
            <person name="Han X.H."/>
            <person name="Huang E.J."/>
            <person name="Li L.F."/>
            <person name="Wei W."/>
            <person name="Gao Y.C."/>
            <person name="Liu J.Z."/>
            <person name="Shao H.Z."/>
            <person name="Wang X."/>
            <person name="Wang C.C."/>
            <person name="Yang T.C."/>
            <person name="Huo Q.B."/>
            <person name="Li W."/>
            <person name="Chen H.Y."/>
            <person name="Chen S.E."/>
            <person name="Zhou L.G."/>
            <person name="Ni X.B."/>
            <person name="Tian J.H."/>
            <person name="Sheng Y."/>
            <person name="Liu T."/>
            <person name="Pan Y.S."/>
            <person name="Xia L.Y."/>
            <person name="Li J."/>
            <person name="Zhao F."/>
            <person name="Cao W.C."/>
        </authorList>
    </citation>
    <scope>NUCLEOTIDE SEQUENCE [LARGE SCALE GENOMIC DNA]</scope>
    <source>
        <strain evidence="1">Iper-2018</strain>
    </source>
</reference>
<dbReference type="Proteomes" id="UP000805193">
    <property type="component" value="Unassembled WGS sequence"/>
</dbReference>
<dbReference type="EMBL" id="JABSTQ010009322">
    <property type="protein sequence ID" value="KAG0430442.1"/>
    <property type="molecule type" value="Genomic_DNA"/>
</dbReference>